<protein>
    <recommendedName>
        <fullName evidence="3">HPF/RaiA family ribosome-associated protein</fullName>
    </recommendedName>
</protein>
<dbReference type="Proteomes" id="UP000320722">
    <property type="component" value="Chromosome"/>
</dbReference>
<dbReference type="InterPro" id="IPR036567">
    <property type="entry name" value="RHF-like"/>
</dbReference>
<accession>A0A517WGU2</accession>
<dbReference type="EMBL" id="CP036347">
    <property type="protein sequence ID" value="QDU04466.1"/>
    <property type="molecule type" value="Genomic_DNA"/>
</dbReference>
<sequence>MQIKIHFSGGKRSDFGNHDFERVLAGSLERSERRLKSAHLYITDVNGPKGGIDKHCRCVLHLRRMSPIVIQDQDASMNALLYRVANRASYALTQKVNRKNKRKRERVREYLMEPVSD</sequence>
<dbReference type="AlphaFoldDB" id="A0A517WGU2"/>
<organism evidence="1 2">
    <name type="scientific">Gimesia chilikensis</name>
    <dbReference type="NCBI Taxonomy" id="2605989"/>
    <lineage>
        <taxon>Bacteria</taxon>
        <taxon>Pseudomonadati</taxon>
        <taxon>Planctomycetota</taxon>
        <taxon>Planctomycetia</taxon>
        <taxon>Planctomycetales</taxon>
        <taxon>Planctomycetaceae</taxon>
        <taxon>Gimesia</taxon>
    </lineage>
</organism>
<evidence type="ECO:0000313" key="2">
    <source>
        <dbReference type="Proteomes" id="UP000320722"/>
    </source>
</evidence>
<evidence type="ECO:0000313" key="1">
    <source>
        <dbReference type="EMBL" id="QDU04466.1"/>
    </source>
</evidence>
<gene>
    <name evidence="1" type="ORF">V6x_41940</name>
</gene>
<dbReference type="RefSeq" id="WP_145042237.1">
    <property type="nucleotide sequence ID" value="NZ_CP036347.1"/>
</dbReference>
<name>A0A517WGU2_9PLAN</name>
<reference evidence="1 2" key="1">
    <citation type="submission" date="2019-02" db="EMBL/GenBank/DDBJ databases">
        <title>Deep-cultivation of Planctomycetes and their phenomic and genomic characterization uncovers novel biology.</title>
        <authorList>
            <person name="Wiegand S."/>
            <person name="Jogler M."/>
            <person name="Boedeker C."/>
            <person name="Pinto D."/>
            <person name="Vollmers J."/>
            <person name="Rivas-Marin E."/>
            <person name="Kohn T."/>
            <person name="Peeters S.H."/>
            <person name="Heuer A."/>
            <person name="Rast P."/>
            <person name="Oberbeckmann S."/>
            <person name="Bunk B."/>
            <person name="Jeske O."/>
            <person name="Meyerdierks A."/>
            <person name="Storesund J.E."/>
            <person name="Kallscheuer N."/>
            <person name="Luecker S."/>
            <person name="Lage O.M."/>
            <person name="Pohl T."/>
            <person name="Merkel B.J."/>
            <person name="Hornburger P."/>
            <person name="Mueller R.-W."/>
            <person name="Bruemmer F."/>
            <person name="Labrenz M."/>
            <person name="Spormann A.M."/>
            <person name="Op den Camp H."/>
            <person name="Overmann J."/>
            <person name="Amann R."/>
            <person name="Jetten M.S.M."/>
            <person name="Mascher T."/>
            <person name="Medema M.H."/>
            <person name="Devos D.P."/>
            <person name="Kaster A.-K."/>
            <person name="Ovreas L."/>
            <person name="Rohde M."/>
            <person name="Galperin M.Y."/>
            <person name="Jogler C."/>
        </authorList>
    </citation>
    <scope>NUCLEOTIDE SEQUENCE [LARGE SCALE GENOMIC DNA]</scope>
    <source>
        <strain evidence="1 2">V6</strain>
    </source>
</reference>
<dbReference type="Gene3D" id="3.30.160.100">
    <property type="entry name" value="Ribosome hibernation promotion factor-like"/>
    <property type="match status" value="1"/>
</dbReference>
<evidence type="ECO:0008006" key="3">
    <source>
        <dbReference type="Google" id="ProtNLM"/>
    </source>
</evidence>
<proteinExistence type="predicted"/>